<gene>
    <name evidence="1" type="ORF">DM02DRAFT_242959</name>
</gene>
<protein>
    <submittedName>
        <fullName evidence="1">Uncharacterized protein</fullName>
    </submittedName>
</protein>
<organism evidence="1 2">
    <name type="scientific">Periconia macrospinosa</name>
    <dbReference type="NCBI Taxonomy" id="97972"/>
    <lineage>
        <taxon>Eukaryota</taxon>
        <taxon>Fungi</taxon>
        <taxon>Dikarya</taxon>
        <taxon>Ascomycota</taxon>
        <taxon>Pezizomycotina</taxon>
        <taxon>Dothideomycetes</taxon>
        <taxon>Pleosporomycetidae</taxon>
        <taxon>Pleosporales</taxon>
        <taxon>Massarineae</taxon>
        <taxon>Periconiaceae</taxon>
        <taxon>Periconia</taxon>
    </lineage>
</organism>
<sequence>MHCTIFHPEHAFQTAAHHRLCQSLECAELITHSHWRRALTLSHVSFFLHPKLLGLKVEALYPQCGCIYCEPS</sequence>
<name>A0A2V1D5B6_9PLEO</name>
<dbReference type="EMBL" id="KZ805605">
    <property type="protein sequence ID" value="PVH93221.1"/>
    <property type="molecule type" value="Genomic_DNA"/>
</dbReference>
<dbReference type="Proteomes" id="UP000244855">
    <property type="component" value="Unassembled WGS sequence"/>
</dbReference>
<dbReference type="AlphaFoldDB" id="A0A2V1D5B6"/>
<accession>A0A2V1D5B6</accession>
<proteinExistence type="predicted"/>
<evidence type="ECO:0000313" key="2">
    <source>
        <dbReference type="Proteomes" id="UP000244855"/>
    </source>
</evidence>
<evidence type="ECO:0000313" key="1">
    <source>
        <dbReference type="EMBL" id="PVH93221.1"/>
    </source>
</evidence>
<reference evidence="1 2" key="1">
    <citation type="journal article" date="2018" name="Sci. Rep.">
        <title>Comparative genomics provides insights into the lifestyle and reveals functional heterogeneity of dark septate endophytic fungi.</title>
        <authorList>
            <person name="Knapp D.G."/>
            <person name="Nemeth J.B."/>
            <person name="Barry K."/>
            <person name="Hainaut M."/>
            <person name="Henrissat B."/>
            <person name="Johnson J."/>
            <person name="Kuo A."/>
            <person name="Lim J.H.P."/>
            <person name="Lipzen A."/>
            <person name="Nolan M."/>
            <person name="Ohm R.A."/>
            <person name="Tamas L."/>
            <person name="Grigoriev I.V."/>
            <person name="Spatafora J.W."/>
            <person name="Nagy L.G."/>
            <person name="Kovacs G.M."/>
        </authorList>
    </citation>
    <scope>NUCLEOTIDE SEQUENCE [LARGE SCALE GENOMIC DNA]</scope>
    <source>
        <strain evidence="1 2">DSE2036</strain>
    </source>
</reference>
<keyword evidence="2" id="KW-1185">Reference proteome</keyword>